<keyword evidence="3 4" id="KW-0413">Isomerase</keyword>
<feature type="binding site" evidence="4 6">
    <location>
        <position position="110"/>
    </location>
    <ligand>
        <name>substrate</name>
    </ligand>
</feature>
<dbReference type="GO" id="GO:0160147">
    <property type="term" value="F:tRNA pseudouridine(38-40) synthase activity"/>
    <property type="evidence" value="ECO:0007669"/>
    <property type="project" value="UniProtKB-EC"/>
</dbReference>
<dbReference type="KEGG" id="arf:AR1Y2_3191"/>
<keyword evidence="2 4" id="KW-0819">tRNA processing</keyword>
<dbReference type="InterPro" id="IPR001406">
    <property type="entry name" value="PsdUridine_synth_TruA"/>
</dbReference>
<comment type="function">
    <text evidence="4">Formation of pseudouridine at positions 38, 39 and 40 in the anticodon stem and loop of transfer RNAs.</text>
</comment>
<organism evidence="9 10">
    <name type="scientific">Anaerostipes rhamnosivorans</name>
    <dbReference type="NCBI Taxonomy" id="1229621"/>
    <lineage>
        <taxon>Bacteria</taxon>
        <taxon>Bacillati</taxon>
        <taxon>Bacillota</taxon>
        <taxon>Clostridia</taxon>
        <taxon>Lachnospirales</taxon>
        <taxon>Lachnospiraceae</taxon>
        <taxon>Anaerostipes</taxon>
    </lineage>
</organism>
<dbReference type="NCBIfam" id="TIGR00071">
    <property type="entry name" value="hisT_truA"/>
    <property type="match status" value="1"/>
</dbReference>
<dbReference type="InterPro" id="IPR020097">
    <property type="entry name" value="PsdUridine_synth_TruA_a/b_dom"/>
</dbReference>
<dbReference type="GO" id="GO:0016829">
    <property type="term" value="F:lyase activity"/>
    <property type="evidence" value="ECO:0007669"/>
    <property type="project" value="UniProtKB-KW"/>
</dbReference>
<dbReference type="SUPFAM" id="SSF55120">
    <property type="entry name" value="Pseudouridine synthase"/>
    <property type="match status" value="1"/>
</dbReference>
<reference evidence="9 10" key="1">
    <citation type="submission" date="2019-05" db="EMBL/GenBank/DDBJ databases">
        <title>Complete genome sequencing of Anaerostipes rhamnosivorans.</title>
        <authorList>
            <person name="Bui T.P.N."/>
            <person name="de Vos W.M."/>
        </authorList>
    </citation>
    <scope>NUCLEOTIDE SEQUENCE [LARGE SCALE GENOMIC DNA]</scope>
    <source>
        <strain evidence="9 10">1y2</strain>
    </source>
</reference>
<dbReference type="AlphaFoldDB" id="A0A4P8IID5"/>
<evidence type="ECO:0000313" key="10">
    <source>
        <dbReference type="Proteomes" id="UP000298653"/>
    </source>
</evidence>
<keyword evidence="9" id="KW-0456">Lyase</keyword>
<feature type="domain" description="Pseudouridine synthase I TruA alpha/beta" evidence="8">
    <location>
        <begin position="143"/>
        <end position="244"/>
    </location>
</feature>
<keyword evidence="10" id="KW-1185">Reference proteome</keyword>
<dbReference type="GO" id="GO:0003723">
    <property type="term" value="F:RNA binding"/>
    <property type="evidence" value="ECO:0007669"/>
    <property type="project" value="InterPro"/>
</dbReference>
<comment type="similarity">
    <text evidence="1 4 7">Belongs to the tRNA pseudouridine synthase TruA family.</text>
</comment>
<evidence type="ECO:0000259" key="8">
    <source>
        <dbReference type="Pfam" id="PF01416"/>
    </source>
</evidence>
<dbReference type="InterPro" id="IPR020095">
    <property type="entry name" value="PsdUridine_synth_TruA_C"/>
</dbReference>
<evidence type="ECO:0000256" key="4">
    <source>
        <dbReference type="HAMAP-Rule" id="MF_00171"/>
    </source>
</evidence>
<dbReference type="RefSeq" id="WP_137329840.1">
    <property type="nucleotide sequence ID" value="NZ_CP040058.1"/>
</dbReference>
<sequence>MKRIKLVVAYDGTNYCGWQIQPKDATIEGILNEKLSSLLDEQITVIGASRTDSGVHALGNVAVFDTDTKIAGERIARALNQRLPDDVVIQSSEEVPGDFHPRYQDTRKTYEYTIYNAAFDNPVTARHHHFVYVPLDFQRMSEASQYFLGEHDFLSFSTTGSPTKTTVRTIYECEVRQEGQYITMRVTGNGFLYNMVRMMAGTLISIGRGRREPEWIRELFGNPKRGKAGPNAPAKGLTLIKIRYMDQEKDGD</sequence>
<dbReference type="Gene3D" id="3.30.70.580">
    <property type="entry name" value="Pseudouridine synthase I, catalytic domain, N-terminal subdomain"/>
    <property type="match status" value="1"/>
</dbReference>
<dbReference type="InterPro" id="IPR020103">
    <property type="entry name" value="PsdUridine_synth_cat_dom_sf"/>
</dbReference>
<proteinExistence type="inferred from homology"/>
<name>A0A4P8IID5_9FIRM</name>
<dbReference type="Gene3D" id="3.30.70.660">
    <property type="entry name" value="Pseudouridine synthase I, catalytic domain, C-terminal subdomain"/>
    <property type="match status" value="1"/>
</dbReference>
<comment type="subunit">
    <text evidence="4">Homodimer.</text>
</comment>
<evidence type="ECO:0000256" key="3">
    <source>
        <dbReference type="ARBA" id="ARBA00023235"/>
    </source>
</evidence>
<evidence type="ECO:0000256" key="5">
    <source>
        <dbReference type="PIRSR" id="PIRSR001430-1"/>
    </source>
</evidence>
<dbReference type="Pfam" id="PF01416">
    <property type="entry name" value="PseudoU_synth_1"/>
    <property type="match status" value="2"/>
</dbReference>
<dbReference type="PANTHER" id="PTHR11142:SF0">
    <property type="entry name" value="TRNA PSEUDOURIDINE SYNTHASE-LIKE 1"/>
    <property type="match status" value="1"/>
</dbReference>
<dbReference type="CDD" id="cd02570">
    <property type="entry name" value="PseudoU_synth_EcTruA"/>
    <property type="match status" value="1"/>
</dbReference>
<comment type="caution">
    <text evidence="4">Lacks conserved residue(s) required for the propagation of feature annotation.</text>
</comment>
<feature type="active site" description="Nucleophile" evidence="4 5">
    <location>
        <position position="52"/>
    </location>
</feature>
<comment type="catalytic activity">
    <reaction evidence="4 7">
        <text>uridine(38/39/40) in tRNA = pseudouridine(38/39/40) in tRNA</text>
        <dbReference type="Rhea" id="RHEA:22376"/>
        <dbReference type="Rhea" id="RHEA-COMP:10085"/>
        <dbReference type="Rhea" id="RHEA-COMP:10087"/>
        <dbReference type="ChEBI" id="CHEBI:65314"/>
        <dbReference type="ChEBI" id="CHEBI:65315"/>
        <dbReference type="EC" id="5.4.99.12"/>
    </reaction>
</comment>
<feature type="domain" description="Pseudouridine synthase I TruA alpha/beta" evidence="8">
    <location>
        <begin position="7"/>
        <end position="104"/>
    </location>
</feature>
<evidence type="ECO:0000256" key="7">
    <source>
        <dbReference type="RuleBase" id="RU003792"/>
    </source>
</evidence>
<dbReference type="OrthoDB" id="9811823at2"/>
<dbReference type="InterPro" id="IPR020094">
    <property type="entry name" value="TruA/RsuA/RluB/E/F_N"/>
</dbReference>
<dbReference type="EMBL" id="CP040058">
    <property type="protein sequence ID" value="QCP36645.1"/>
    <property type="molecule type" value="Genomic_DNA"/>
</dbReference>
<evidence type="ECO:0000256" key="6">
    <source>
        <dbReference type="PIRSR" id="PIRSR001430-2"/>
    </source>
</evidence>
<dbReference type="PANTHER" id="PTHR11142">
    <property type="entry name" value="PSEUDOURIDYLATE SYNTHASE"/>
    <property type="match status" value="1"/>
</dbReference>
<dbReference type="FunFam" id="3.30.70.580:FF:000001">
    <property type="entry name" value="tRNA pseudouridine synthase A"/>
    <property type="match status" value="1"/>
</dbReference>
<protein>
    <recommendedName>
        <fullName evidence="4">tRNA pseudouridine synthase A</fullName>
        <ecNumber evidence="4">5.4.99.12</ecNumber>
    </recommendedName>
    <alternativeName>
        <fullName evidence="4">tRNA pseudouridine(38-40) synthase</fullName>
    </alternativeName>
    <alternativeName>
        <fullName evidence="4">tRNA pseudouridylate synthase I</fullName>
    </alternativeName>
    <alternativeName>
        <fullName evidence="4">tRNA-uridine isomerase I</fullName>
    </alternativeName>
</protein>
<accession>A0A4P8IID5</accession>
<dbReference type="EC" id="5.4.99.12" evidence="4"/>
<gene>
    <name evidence="4" type="primary">truA</name>
    <name evidence="9" type="ORF">AR1Y2_3191</name>
</gene>
<dbReference type="HAMAP" id="MF_00171">
    <property type="entry name" value="TruA"/>
    <property type="match status" value="1"/>
</dbReference>
<dbReference type="Proteomes" id="UP000298653">
    <property type="component" value="Chromosome"/>
</dbReference>
<evidence type="ECO:0000256" key="1">
    <source>
        <dbReference type="ARBA" id="ARBA00009375"/>
    </source>
</evidence>
<evidence type="ECO:0000256" key="2">
    <source>
        <dbReference type="ARBA" id="ARBA00022694"/>
    </source>
</evidence>
<dbReference type="GO" id="GO:0031119">
    <property type="term" value="P:tRNA pseudouridine synthesis"/>
    <property type="evidence" value="ECO:0007669"/>
    <property type="project" value="UniProtKB-UniRule"/>
</dbReference>
<evidence type="ECO:0000313" key="9">
    <source>
        <dbReference type="EMBL" id="QCP36645.1"/>
    </source>
</evidence>
<dbReference type="PIRSF" id="PIRSF001430">
    <property type="entry name" value="tRNA_psdUrid_synth"/>
    <property type="match status" value="1"/>
</dbReference>